<feature type="compositionally biased region" description="Polar residues" evidence="1">
    <location>
        <begin position="1"/>
        <end position="27"/>
    </location>
</feature>
<proteinExistence type="predicted"/>
<protein>
    <recommendedName>
        <fullName evidence="4">Jasmonate O-methyltransferase</fullName>
    </recommendedName>
</protein>
<evidence type="ECO:0000313" key="2">
    <source>
        <dbReference type="EnsemblPlants" id="LPERR06G10960.1"/>
    </source>
</evidence>
<dbReference type="EnsemblPlants" id="LPERR06G10960.1">
    <property type="protein sequence ID" value="LPERR06G10960.1"/>
    <property type="gene ID" value="LPERR06G10960"/>
</dbReference>
<reference evidence="2 3" key="1">
    <citation type="submission" date="2012-08" db="EMBL/GenBank/DDBJ databases">
        <title>Oryza genome evolution.</title>
        <authorList>
            <person name="Wing R.A."/>
        </authorList>
    </citation>
    <scope>NUCLEOTIDE SEQUENCE</scope>
</reference>
<dbReference type="Gene3D" id="3.40.50.150">
    <property type="entry name" value="Vaccinia Virus protein VP39"/>
    <property type="match status" value="1"/>
</dbReference>
<dbReference type="GO" id="GO:0008168">
    <property type="term" value="F:methyltransferase activity"/>
    <property type="evidence" value="ECO:0007669"/>
    <property type="project" value="InterPro"/>
</dbReference>
<dbReference type="SUPFAM" id="SSF53335">
    <property type="entry name" value="S-adenosyl-L-methionine-dependent methyltransferases"/>
    <property type="match status" value="1"/>
</dbReference>
<dbReference type="Proteomes" id="UP000032180">
    <property type="component" value="Chromosome 6"/>
</dbReference>
<keyword evidence="3" id="KW-1185">Reference proteome</keyword>
<dbReference type="InterPro" id="IPR005299">
    <property type="entry name" value="MeTrfase_7"/>
</dbReference>
<accession>A0A0D9WPR6</accession>
<reference evidence="3" key="2">
    <citation type="submission" date="2013-12" db="EMBL/GenBank/DDBJ databases">
        <authorList>
            <person name="Yu Y."/>
            <person name="Lee S."/>
            <person name="de Baynast K."/>
            <person name="Wissotski M."/>
            <person name="Liu L."/>
            <person name="Talag J."/>
            <person name="Goicoechea J."/>
            <person name="Angelova A."/>
            <person name="Jetty R."/>
            <person name="Kudrna D."/>
            <person name="Golser W."/>
            <person name="Rivera L."/>
            <person name="Zhang J."/>
            <person name="Wing R."/>
        </authorList>
    </citation>
    <scope>NUCLEOTIDE SEQUENCE</scope>
</reference>
<dbReference type="PANTHER" id="PTHR31009">
    <property type="entry name" value="S-ADENOSYL-L-METHIONINE:CARBOXYL METHYLTRANSFERASE FAMILY PROTEIN"/>
    <property type="match status" value="1"/>
</dbReference>
<feature type="region of interest" description="Disordered" evidence="1">
    <location>
        <begin position="1"/>
        <end position="28"/>
    </location>
</feature>
<dbReference type="HOGENOM" id="CLU_019628_6_0_1"/>
<reference evidence="2" key="3">
    <citation type="submission" date="2015-04" db="UniProtKB">
        <authorList>
            <consortium name="EnsemblPlants"/>
        </authorList>
    </citation>
    <scope>IDENTIFICATION</scope>
</reference>
<evidence type="ECO:0000313" key="3">
    <source>
        <dbReference type="Proteomes" id="UP000032180"/>
    </source>
</evidence>
<dbReference type="STRING" id="77586.A0A0D9WPR6"/>
<evidence type="ECO:0000256" key="1">
    <source>
        <dbReference type="SAM" id="MobiDB-lite"/>
    </source>
</evidence>
<sequence length="254" mass="28292">MASEQNHLYMNPGQDKTSYARNSTLQKTEQDRMKPLIEDAITALCRVAAPQSMAIMDLGCSSGPNALTLTSATVDAIHRHCMKYAQTAPEICLFLNDLPYNDFNTVAKSLAEFKHCHDRSSHHVIVAGMIPGSFYERLVTSGSVHFVCSSYSLHWLSKAPEELAKRKIPMYDSDEHSRLLNSEIVANAYARQFRKDFTLFLSLRAEELVLGGRLVFSLLGRCSSNPASVCTQAWKLVAIALNDMALRVSLAYIE</sequence>
<organism evidence="2 3">
    <name type="scientific">Leersia perrieri</name>
    <dbReference type="NCBI Taxonomy" id="77586"/>
    <lineage>
        <taxon>Eukaryota</taxon>
        <taxon>Viridiplantae</taxon>
        <taxon>Streptophyta</taxon>
        <taxon>Embryophyta</taxon>
        <taxon>Tracheophyta</taxon>
        <taxon>Spermatophyta</taxon>
        <taxon>Magnoliopsida</taxon>
        <taxon>Liliopsida</taxon>
        <taxon>Poales</taxon>
        <taxon>Poaceae</taxon>
        <taxon>BOP clade</taxon>
        <taxon>Oryzoideae</taxon>
        <taxon>Oryzeae</taxon>
        <taxon>Oryzinae</taxon>
        <taxon>Leersia</taxon>
    </lineage>
</organism>
<dbReference type="InterPro" id="IPR029063">
    <property type="entry name" value="SAM-dependent_MTases_sf"/>
</dbReference>
<dbReference type="AlphaFoldDB" id="A0A0D9WPR6"/>
<dbReference type="Gramene" id="LPERR06G10960.1">
    <property type="protein sequence ID" value="LPERR06G10960.1"/>
    <property type="gene ID" value="LPERR06G10960"/>
</dbReference>
<evidence type="ECO:0008006" key="4">
    <source>
        <dbReference type="Google" id="ProtNLM"/>
    </source>
</evidence>
<dbReference type="Pfam" id="PF03492">
    <property type="entry name" value="Methyltransf_7"/>
    <property type="match status" value="1"/>
</dbReference>
<dbReference type="eggNOG" id="ENOG502QQVK">
    <property type="taxonomic scope" value="Eukaryota"/>
</dbReference>
<name>A0A0D9WPR6_9ORYZ</name>